<accession>A0ACB5UFX8</accession>
<sequence length="418" mass="46547">MRENIKKHPLILFSDFRKLFIARLISSIGDKFFLLSLSWLVLSMDNSNSALHLSIVMAANIIPVVIFGPFMGTIADCINRKTCLVLADIVRAFFMAILAFLVCNDNYTIWSLFILSFLIATFTPLFESATNASIEILTDEESISQAVALDSMVLQVSNLLGAFLGGVVIYAVGIKGAFIFNALSFIVSLFIILFIHTNLSVKKNTMAKNFRQEFGQGFKYIISIKPLFALIIFFLIFNFFVSPIAIFIPLIVKFVINEQSNWLAILEGAIALGSVIITLLLSFRNDINEKMYKKIFISVLTMGISMSLIGLSTNRYIIALCLFITGCTLAHVNATAYGFFQKIVPDYLKGRFFAILTTMCFSIIPITYIINGALTNIVSVSTVVFYEGILSVLAAFIIIFIPKYQLGGDNYGLLYKVD</sequence>
<dbReference type="EMBL" id="BTPU01000016">
    <property type="protein sequence ID" value="GMQ61857.1"/>
    <property type="molecule type" value="Genomic_DNA"/>
</dbReference>
<comment type="caution">
    <text evidence="1">The sequence shown here is derived from an EMBL/GenBank/DDBJ whole genome shotgun (WGS) entry which is preliminary data.</text>
</comment>
<evidence type="ECO:0000313" key="1">
    <source>
        <dbReference type="EMBL" id="GMQ61857.1"/>
    </source>
</evidence>
<proteinExistence type="predicted"/>
<reference evidence="1" key="1">
    <citation type="submission" date="2023-09" db="EMBL/GenBank/DDBJ databases">
        <title>Vallitalea sediminicola and Vallitalea maricola sp. nov., anaerobic bacteria isolated from marine sediment.</title>
        <authorList>
            <person name="Hirano S."/>
            <person name="Maeda A."/>
            <person name="Terahara T."/>
            <person name="Mori K."/>
            <person name="Hamada M."/>
            <person name="Matsumoto R."/>
            <person name="Kobayashi T."/>
        </authorList>
    </citation>
    <scope>NUCLEOTIDE SEQUENCE</scope>
    <source>
        <strain evidence="1">AN17-2</strain>
    </source>
</reference>
<keyword evidence="2" id="KW-1185">Reference proteome</keyword>
<name>A0ACB5UFX8_9FIRM</name>
<evidence type="ECO:0000313" key="2">
    <source>
        <dbReference type="Proteomes" id="UP001374599"/>
    </source>
</evidence>
<dbReference type="Proteomes" id="UP001374599">
    <property type="component" value="Unassembled WGS sequence"/>
</dbReference>
<gene>
    <name evidence="1" type="ORF">AN2V17_10870</name>
</gene>
<protein>
    <submittedName>
        <fullName evidence="1">MFS transporter</fullName>
    </submittedName>
</protein>
<organism evidence="1 2">
    <name type="scientific">Vallitalea maricola</name>
    <dbReference type="NCBI Taxonomy" id="3074433"/>
    <lineage>
        <taxon>Bacteria</taxon>
        <taxon>Bacillati</taxon>
        <taxon>Bacillota</taxon>
        <taxon>Clostridia</taxon>
        <taxon>Lachnospirales</taxon>
        <taxon>Vallitaleaceae</taxon>
        <taxon>Vallitalea</taxon>
    </lineage>
</organism>